<dbReference type="Ensembl" id="ENSPSTT00000014669.1">
    <property type="protein sequence ID" value="ENSPSTP00000013978.1"/>
    <property type="gene ID" value="ENSPSTG00000009886.1"/>
</dbReference>
<protein>
    <recommendedName>
        <fullName evidence="4">AIG1-type G domain-containing protein</fullName>
    </recommendedName>
</protein>
<reference evidence="2" key="1">
    <citation type="submission" date="2025-08" db="UniProtKB">
        <authorList>
            <consortium name="Ensembl"/>
        </authorList>
    </citation>
    <scope>IDENTIFICATION</scope>
</reference>
<dbReference type="Proteomes" id="UP000694428">
    <property type="component" value="Unplaced"/>
</dbReference>
<keyword evidence="3" id="KW-1185">Reference proteome</keyword>
<sequence>MEVGITTSTRRVPMLPGDNRGSPMRLLLVGKTGGGRSATGNTLLGRRNRYCCVNNWASGAERDQQVQQLMEKIQQTHDEPGFPGGG</sequence>
<dbReference type="AlphaFoldDB" id="A0A8C9LAG4"/>
<accession>A0A8C9LAG4</accession>
<dbReference type="InterPro" id="IPR027417">
    <property type="entry name" value="P-loop_NTPase"/>
</dbReference>
<evidence type="ECO:0000256" key="1">
    <source>
        <dbReference type="SAM" id="MobiDB-lite"/>
    </source>
</evidence>
<evidence type="ECO:0000313" key="3">
    <source>
        <dbReference type="Proteomes" id="UP000694428"/>
    </source>
</evidence>
<organism evidence="2 3">
    <name type="scientific">Pavo cristatus</name>
    <name type="common">Indian peafowl</name>
    <name type="synonym">Blue peafowl</name>
    <dbReference type="NCBI Taxonomy" id="9049"/>
    <lineage>
        <taxon>Eukaryota</taxon>
        <taxon>Metazoa</taxon>
        <taxon>Chordata</taxon>
        <taxon>Craniata</taxon>
        <taxon>Vertebrata</taxon>
        <taxon>Euteleostomi</taxon>
        <taxon>Archelosauria</taxon>
        <taxon>Archosauria</taxon>
        <taxon>Dinosauria</taxon>
        <taxon>Saurischia</taxon>
        <taxon>Theropoda</taxon>
        <taxon>Coelurosauria</taxon>
        <taxon>Aves</taxon>
        <taxon>Neognathae</taxon>
        <taxon>Galloanserae</taxon>
        <taxon>Galliformes</taxon>
        <taxon>Phasianidae</taxon>
        <taxon>Phasianinae</taxon>
        <taxon>Pavo</taxon>
    </lineage>
</organism>
<evidence type="ECO:0008006" key="4">
    <source>
        <dbReference type="Google" id="ProtNLM"/>
    </source>
</evidence>
<name>A0A8C9LAG4_PAVCR</name>
<proteinExistence type="predicted"/>
<evidence type="ECO:0000313" key="2">
    <source>
        <dbReference type="Ensembl" id="ENSPSTP00000013978.1"/>
    </source>
</evidence>
<reference evidence="2" key="2">
    <citation type="submission" date="2025-09" db="UniProtKB">
        <authorList>
            <consortium name="Ensembl"/>
        </authorList>
    </citation>
    <scope>IDENTIFICATION</scope>
</reference>
<feature type="compositionally biased region" description="Polar residues" evidence="1">
    <location>
        <begin position="1"/>
        <end position="10"/>
    </location>
</feature>
<feature type="region of interest" description="Disordered" evidence="1">
    <location>
        <begin position="1"/>
        <end position="23"/>
    </location>
</feature>
<dbReference type="Gene3D" id="3.40.50.300">
    <property type="entry name" value="P-loop containing nucleotide triphosphate hydrolases"/>
    <property type="match status" value="1"/>
</dbReference>